<accession>A0ACC0N328</accession>
<sequence length="220" mass="24182">MYVSPGFLSQQLTGYEKFRNRNVEENLQVLESFGIKSLSKALFGSNHGGNTKGTHKRKNKAGHGNIDEDYLPSNGEGRVSSSEEDDDSSDDDVSSGSQANKVMYEGKGYGFCADMYLYIARAKRDAWDMAAEICLTQLPTLLEDPNADLQSMSSVSCTCASGMIPRYGSLGRRSGSTSLSSMKHVRGSTWRKNSDEIRKILGHSIAVDNIHETMEVEVEC</sequence>
<dbReference type="EMBL" id="CM046394">
    <property type="protein sequence ID" value="KAI8547732.1"/>
    <property type="molecule type" value="Genomic_DNA"/>
</dbReference>
<protein>
    <submittedName>
        <fullName evidence="1">Uncharacterized protein</fullName>
    </submittedName>
</protein>
<keyword evidence="2" id="KW-1185">Reference proteome</keyword>
<comment type="caution">
    <text evidence="1">The sequence shown here is derived from an EMBL/GenBank/DDBJ whole genome shotgun (WGS) entry which is preliminary data.</text>
</comment>
<organism evidence="1 2">
    <name type="scientific">Rhododendron molle</name>
    <name type="common">Chinese azalea</name>
    <name type="synonym">Azalea mollis</name>
    <dbReference type="NCBI Taxonomy" id="49168"/>
    <lineage>
        <taxon>Eukaryota</taxon>
        <taxon>Viridiplantae</taxon>
        <taxon>Streptophyta</taxon>
        <taxon>Embryophyta</taxon>
        <taxon>Tracheophyta</taxon>
        <taxon>Spermatophyta</taxon>
        <taxon>Magnoliopsida</taxon>
        <taxon>eudicotyledons</taxon>
        <taxon>Gunneridae</taxon>
        <taxon>Pentapetalae</taxon>
        <taxon>asterids</taxon>
        <taxon>Ericales</taxon>
        <taxon>Ericaceae</taxon>
        <taxon>Ericoideae</taxon>
        <taxon>Rhodoreae</taxon>
        <taxon>Rhododendron</taxon>
    </lineage>
</organism>
<evidence type="ECO:0000313" key="1">
    <source>
        <dbReference type="EMBL" id="KAI8547732.1"/>
    </source>
</evidence>
<name>A0ACC0N328_RHOML</name>
<reference evidence="1" key="1">
    <citation type="submission" date="2022-02" db="EMBL/GenBank/DDBJ databases">
        <title>Plant Genome Project.</title>
        <authorList>
            <person name="Zhang R.-G."/>
        </authorList>
    </citation>
    <scope>NUCLEOTIDE SEQUENCE</scope>
    <source>
        <strain evidence="1">AT1</strain>
    </source>
</reference>
<proteinExistence type="predicted"/>
<gene>
    <name evidence="1" type="ORF">RHMOL_Rhmol07G0218600</name>
</gene>
<evidence type="ECO:0000313" key="2">
    <source>
        <dbReference type="Proteomes" id="UP001062846"/>
    </source>
</evidence>
<dbReference type="Proteomes" id="UP001062846">
    <property type="component" value="Chromosome 7"/>
</dbReference>